<protein>
    <submittedName>
        <fullName evidence="1">Uncharacterized protein</fullName>
    </submittedName>
</protein>
<dbReference type="Proteomes" id="UP001165960">
    <property type="component" value="Unassembled WGS sequence"/>
</dbReference>
<reference evidence="1" key="1">
    <citation type="submission" date="2022-04" db="EMBL/GenBank/DDBJ databases">
        <title>Genome of the entomopathogenic fungus Entomophthora muscae.</title>
        <authorList>
            <person name="Elya C."/>
            <person name="Lovett B.R."/>
            <person name="Lee E."/>
            <person name="Macias A.M."/>
            <person name="Hajek A.E."/>
            <person name="De Bivort B.L."/>
            <person name="Kasson M.T."/>
            <person name="De Fine Licht H.H."/>
            <person name="Stajich J.E."/>
        </authorList>
    </citation>
    <scope>NUCLEOTIDE SEQUENCE</scope>
    <source>
        <strain evidence="1">Berkeley</strain>
    </source>
</reference>
<sequence length="51" mass="5758">MDHKDMLSLSVFFPQTLVEAVEEVNNPTNPDPPRKPPSSPSLSRMYMPNSK</sequence>
<evidence type="ECO:0000313" key="2">
    <source>
        <dbReference type="Proteomes" id="UP001165960"/>
    </source>
</evidence>
<proteinExistence type="predicted"/>
<comment type="caution">
    <text evidence="1">The sequence shown here is derived from an EMBL/GenBank/DDBJ whole genome shotgun (WGS) entry which is preliminary data.</text>
</comment>
<accession>A0ACC2RWI0</accession>
<gene>
    <name evidence="1" type="ORF">DSO57_1015033</name>
</gene>
<keyword evidence="2" id="KW-1185">Reference proteome</keyword>
<organism evidence="1 2">
    <name type="scientific">Entomophthora muscae</name>
    <dbReference type="NCBI Taxonomy" id="34485"/>
    <lineage>
        <taxon>Eukaryota</taxon>
        <taxon>Fungi</taxon>
        <taxon>Fungi incertae sedis</taxon>
        <taxon>Zoopagomycota</taxon>
        <taxon>Entomophthoromycotina</taxon>
        <taxon>Entomophthoromycetes</taxon>
        <taxon>Entomophthorales</taxon>
        <taxon>Entomophthoraceae</taxon>
        <taxon>Entomophthora</taxon>
    </lineage>
</organism>
<evidence type="ECO:0000313" key="1">
    <source>
        <dbReference type="EMBL" id="KAJ9054404.1"/>
    </source>
</evidence>
<dbReference type="EMBL" id="QTSX02006448">
    <property type="protein sequence ID" value="KAJ9054404.1"/>
    <property type="molecule type" value="Genomic_DNA"/>
</dbReference>
<name>A0ACC2RWI0_9FUNG</name>